<dbReference type="Proteomes" id="UP000366872">
    <property type="component" value="Unassembled WGS sequence"/>
</dbReference>
<dbReference type="InterPro" id="IPR053738">
    <property type="entry name" value="Lambda_capsid_assembly"/>
</dbReference>
<organism evidence="1 2">
    <name type="scientific">Pontiella desulfatans</name>
    <dbReference type="NCBI Taxonomy" id="2750659"/>
    <lineage>
        <taxon>Bacteria</taxon>
        <taxon>Pseudomonadati</taxon>
        <taxon>Kiritimatiellota</taxon>
        <taxon>Kiritimatiellia</taxon>
        <taxon>Kiritimatiellales</taxon>
        <taxon>Pontiellaceae</taxon>
        <taxon>Pontiella</taxon>
    </lineage>
</organism>
<name>A0A6C2TWT6_PONDE</name>
<evidence type="ECO:0000313" key="1">
    <source>
        <dbReference type="EMBL" id="VGO12012.1"/>
    </source>
</evidence>
<dbReference type="AlphaFoldDB" id="A0A6C2TWT6"/>
<reference evidence="1 2" key="1">
    <citation type="submission" date="2019-04" db="EMBL/GenBank/DDBJ databases">
        <authorList>
            <person name="Van Vliet M D."/>
        </authorList>
    </citation>
    <scope>NUCLEOTIDE SEQUENCE [LARGE SCALE GENOMIC DNA]</scope>
    <source>
        <strain evidence="1 2">F1</strain>
    </source>
</reference>
<dbReference type="RefSeq" id="WP_136077712.1">
    <property type="nucleotide sequence ID" value="NZ_CAAHFG010000001.1"/>
</dbReference>
<protein>
    <recommendedName>
        <fullName evidence="3">Major capsid protein</fullName>
    </recommendedName>
</protein>
<sequence length="313" mass="34163">MSRLSEISTNPMLRQFAQGAAQSAIMPVADFIAPTIEVPTSTGRYKKYTEKNRFHIPKTLRTLGGRASELRFEVSDETYNCEPHALDYPVDNLEQLESQGLENMLREGAVAVAEVAALAHEKSVIDLAVEAVGPGSDLTWNDAADPVADIDDAILDVIKTCKYGSLMGVGVLFGASAWNVFKNQAKVRGRFVVGSGARTGVGLAVPTQANAGQMFIGSPEVRTSYMVYDDAPEGIDEDINFLLDSAVLVFARKAQPSRRDPSFMKTFRLMNQFMVPGSYMRDDGRVEVAKFDWSEDVKVCNNAAAHRLNIASA</sequence>
<accession>A0A6C2TWT6</accession>
<keyword evidence="2" id="KW-1185">Reference proteome</keyword>
<proteinExistence type="predicted"/>
<dbReference type="Gene3D" id="3.90.1690.10">
    <property type="entry name" value="phage-related protein like domain"/>
    <property type="match status" value="1"/>
</dbReference>
<gene>
    <name evidence="1" type="ORF">PDESU_00560</name>
</gene>
<evidence type="ECO:0000313" key="2">
    <source>
        <dbReference type="Proteomes" id="UP000366872"/>
    </source>
</evidence>
<evidence type="ECO:0008006" key="3">
    <source>
        <dbReference type="Google" id="ProtNLM"/>
    </source>
</evidence>
<dbReference type="EMBL" id="CAAHFG010000001">
    <property type="protein sequence ID" value="VGO12012.1"/>
    <property type="molecule type" value="Genomic_DNA"/>
</dbReference>